<evidence type="ECO:0000259" key="6">
    <source>
        <dbReference type="Pfam" id="PF00700"/>
    </source>
</evidence>
<protein>
    <recommendedName>
        <fullName evidence="2 4">Flagellin</fullName>
    </recommendedName>
</protein>
<evidence type="ECO:0000256" key="1">
    <source>
        <dbReference type="ARBA" id="ARBA00005709"/>
    </source>
</evidence>
<dbReference type="GO" id="GO:0005576">
    <property type="term" value="C:extracellular region"/>
    <property type="evidence" value="ECO:0007669"/>
    <property type="project" value="UniProtKB-SubCell"/>
</dbReference>
<dbReference type="OrthoDB" id="9796789at2"/>
<dbReference type="KEGG" id="ceu:A7L45_09310"/>
<dbReference type="PANTHER" id="PTHR42792">
    <property type="entry name" value="FLAGELLIN"/>
    <property type="match status" value="1"/>
</dbReference>
<evidence type="ECO:0000313" key="7">
    <source>
        <dbReference type="EMBL" id="APC40250.1"/>
    </source>
</evidence>
<keyword evidence="4" id="KW-0964">Secreted</keyword>
<feature type="domain" description="Flagellin N-terminal" evidence="5">
    <location>
        <begin position="3"/>
        <end position="138"/>
    </location>
</feature>
<dbReference type="AlphaFoldDB" id="A0A1J0GFV2"/>
<evidence type="ECO:0000256" key="2">
    <source>
        <dbReference type="ARBA" id="ARBA00020110"/>
    </source>
</evidence>
<dbReference type="InterPro" id="IPR001492">
    <property type="entry name" value="Flagellin"/>
</dbReference>
<dbReference type="Gene3D" id="6.10.10.10">
    <property type="entry name" value="Flagellar export chaperone, C-terminal domain"/>
    <property type="match status" value="1"/>
</dbReference>
<keyword evidence="7" id="KW-0966">Cell projection</keyword>
<gene>
    <name evidence="7" type="ORF">A7L45_09310</name>
</gene>
<dbReference type="Pfam" id="PF00669">
    <property type="entry name" value="Flagellin_N"/>
    <property type="match status" value="1"/>
</dbReference>
<dbReference type="SUPFAM" id="SSF64518">
    <property type="entry name" value="Phase 1 flagellin"/>
    <property type="match status" value="1"/>
</dbReference>
<name>A0A1J0GFV2_9CLOT</name>
<keyword evidence="3 4" id="KW-0975">Bacterial flagellum</keyword>
<evidence type="ECO:0000256" key="4">
    <source>
        <dbReference type="RuleBase" id="RU362073"/>
    </source>
</evidence>
<reference evidence="8" key="1">
    <citation type="journal article" date="2016" name="Front. Microbiol.">
        <title>Complete Genome Sequence of Clostridium estertheticum DSM 8809, a Microbe Identified in Spoiled Vacuum Packed Beef.</title>
        <authorList>
            <person name="Yu Z."/>
            <person name="Gunn L."/>
            <person name="Brennan E."/>
            <person name="Reid R."/>
            <person name="Wall P.G."/>
            <person name="Gaora O.P."/>
            <person name="Hurley D."/>
            <person name="Bolton D."/>
            <person name="Fanning S."/>
        </authorList>
    </citation>
    <scope>NUCLEOTIDE SEQUENCE [LARGE SCALE GENOMIC DNA]</scope>
    <source>
        <strain evidence="8">DSM 8809</strain>
    </source>
</reference>
<dbReference type="PANTHER" id="PTHR42792:SF2">
    <property type="entry name" value="FLAGELLIN"/>
    <property type="match status" value="1"/>
</dbReference>
<organism evidence="7 8">
    <name type="scientific">Clostridium estertheticum subsp. estertheticum</name>
    <dbReference type="NCBI Taxonomy" id="1552"/>
    <lineage>
        <taxon>Bacteria</taxon>
        <taxon>Bacillati</taxon>
        <taxon>Bacillota</taxon>
        <taxon>Clostridia</taxon>
        <taxon>Eubacteriales</taxon>
        <taxon>Clostridiaceae</taxon>
        <taxon>Clostridium</taxon>
    </lineage>
</organism>
<dbReference type="InterPro" id="IPR042187">
    <property type="entry name" value="Flagellin_C_sub2"/>
</dbReference>
<evidence type="ECO:0000256" key="3">
    <source>
        <dbReference type="ARBA" id="ARBA00023143"/>
    </source>
</evidence>
<evidence type="ECO:0000313" key="8">
    <source>
        <dbReference type="Proteomes" id="UP000182569"/>
    </source>
</evidence>
<comment type="similarity">
    <text evidence="1 4">Belongs to the bacterial flagellin family.</text>
</comment>
<dbReference type="EMBL" id="CP015756">
    <property type="protein sequence ID" value="APC40250.1"/>
    <property type="molecule type" value="Genomic_DNA"/>
</dbReference>
<dbReference type="GO" id="GO:0005198">
    <property type="term" value="F:structural molecule activity"/>
    <property type="evidence" value="ECO:0007669"/>
    <property type="project" value="UniProtKB-UniRule"/>
</dbReference>
<feature type="domain" description="Flagellin C-terminal" evidence="6">
    <location>
        <begin position="184"/>
        <end position="269"/>
    </location>
</feature>
<keyword evidence="7" id="KW-0969">Cilium</keyword>
<comment type="subcellular location">
    <subcellularLocation>
        <location evidence="4">Secreted</location>
    </subcellularLocation>
    <subcellularLocation>
        <location evidence="4">Bacterial flagellum</location>
    </subcellularLocation>
</comment>
<dbReference type="Gene3D" id="1.20.1330.10">
    <property type="entry name" value="f41 fragment of flagellin, N-terminal domain"/>
    <property type="match status" value="1"/>
</dbReference>
<dbReference type="RefSeq" id="WP_071612541.1">
    <property type="nucleotide sequence ID" value="NZ_CP015756.1"/>
</dbReference>
<dbReference type="GO" id="GO:0009288">
    <property type="term" value="C:bacterial-type flagellum"/>
    <property type="evidence" value="ECO:0007669"/>
    <property type="project" value="UniProtKB-SubCell"/>
</dbReference>
<dbReference type="InterPro" id="IPR046358">
    <property type="entry name" value="Flagellin_C"/>
</dbReference>
<keyword evidence="7" id="KW-0282">Flagellum</keyword>
<sequence length="270" mass="29736">MIITHNIGAMFACRQMSILQNKMGRSMERLSSGLRINRAADDPAGLAISEKMRGQIRGLEQASRNAEDSISLLQTADGALNETHSMLQRMNELAVQAATGTNSDDDRLQLNKEFVQLKEEITRSANQTEFNTIPLLSKDDNELILQIGANSNGSMTIKLESMTGTALNLDDANISTLENASNAIKTVQKAIEKTSSFRGTLGAFTNRLEHVISINDITAENLQSAESRIRDVDIAKEMMEYSKNSILYQVAQAMLSQSNQQAQNVLQLLK</sequence>
<keyword evidence="8" id="KW-1185">Reference proteome</keyword>
<evidence type="ECO:0000259" key="5">
    <source>
        <dbReference type="Pfam" id="PF00669"/>
    </source>
</evidence>
<proteinExistence type="inferred from homology"/>
<dbReference type="InterPro" id="IPR001029">
    <property type="entry name" value="Flagellin_N"/>
</dbReference>
<dbReference type="STRING" id="1552.A7L45_09310"/>
<dbReference type="Proteomes" id="UP000182569">
    <property type="component" value="Chromosome"/>
</dbReference>
<dbReference type="PRINTS" id="PR00207">
    <property type="entry name" value="FLAGELLIN"/>
</dbReference>
<accession>A0A1J0GFV2</accession>
<comment type="function">
    <text evidence="4">Flagellin is the subunit protein which polymerizes to form the filaments of bacterial flagella.</text>
</comment>
<dbReference type="Pfam" id="PF00700">
    <property type="entry name" value="Flagellin_C"/>
    <property type="match status" value="1"/>
</dbReference>